<dbReference type="InterPro" id="IPR009056">
    <property type="entry name" value="Cyt_c-like_dom"/>
</dbReference>
<accession>A0A366HPL0</accession>
<name>A0A366HPL0_9BACT</name>
<dbReference type="OrthoDB" id="175027at2"/>
<dbReference type="EMBL" id="QNRR01000003">
    <property type="protein sequence ID" value="RBP45450.1"/>
    <property type="molecule type" value="Genomic_DNA"/>
</dbReference>
<dbReference type="InterPro" id="IPR036909">
    <property type="entry name" value="Cyt_c-like_dom_sf"/>
</dbReference>
<dbReference type="Gene3D" id="1.25.10.10">
    <property type="entry name" value="Leucine-rich Repeat Variant"/>
    <property type="match status" value="1"/>
</dbReference>
<dbReference type="InterPro" id="IPR011042">
    <property type="entry name" value="6-blade_b-propeller_TolB-like"/>
</dbReference>
<dbReference type="Gene3D" id="1.10.760.10">
    <property type="entry name" value="Cytochrome c-like domain"/>
    <property type="match status" value="1"/>
</dbReference>
<evidence type="ECO:0000256" key="1">
    <source>
        <dbReference type="ARBA" id="ARBA00022617"/>
    </source>
</evidence>
<reference evidence="7 8" key="1">
    <citation type="submission" date="2018-06" db="EMBL/GenBank/DDBJ databases">
        <title>Genomic Encyclopedia of Type Strains, Phase IV (KMG-IV): sequencing the most valuable type-strain genomes for metagenomic binning, comparative biology and taxonomic classification.</title>
        <authorList>
            <person name="Goeker M."/>
        </authorList>
    </citation>
    <scope>NUCLEOTIDE SEQUENCE [LARGE SCALE GENOMIC DNA]</scope>
    <source>
        <strain evidence="7 8">DSM 25532</strain>
    </source>
</reference>
<dbReference type="NCBIfam" id="TIGR02604">
    <property type="entry name" value="Piru_Ver_Nterm"/>
    <property type="match status" value="1"/>
</dbReference>
<sequence>MFRTVLPSLTLLGLATFLSAQEAAPAGNDEVKKIMQEFQGRGTLRDDTPPKAPKDALETFKMRDGFAIDLMASEPAVEQPLYMSWDSRGRLWVTLYRQYQFPAGLKILKYDQHLRAVFDKVPEPPPKGEKGADKIVVLEDTDGDGSLDSHKTVIEGLNIATAAIKGAGGIWVMNPPYLLFYPDANEDDVPDADPEVALKGFGLEDTHAVANSIQFGPDGWLYGANGSTTKGNVSSKVSKNVKFEGQHIWRYHPKTTVFEVYAEGGGNTFSTEIDAQGRVFSGTNGSQRGMHYDQGMSGSKNFGKHGPALNPYAFGFFDHMVTKSDGKRFSQTFCIYDGDLMADTLGGRIIAGNSLQNMCYASRRIADTSTFRVEDDAPLLISTDRWFRPVDAKVGPDGCVWLADWYDTRLSHVRPVDDWSKKDGRIYRVRPADKKPALKPFDLHKAPTAELITLLGHPAKWWRRQAALELAWRDQKSALPELEKLARAEKNLHAIDALQALHMLGGFTDELATDLLKHPDPYVRRWVVKCVGDTGTASTQVVASIKELAAREDQPEVRTQILCSAKRLPAESSLPIVKVMMSRDADLADQRIPLILWWAIEDKAEGDREALLTFFSDPAAWEMKLARAYGIQMLAKRWAMAGGKENYDACAKLLALAKRPDDQALVIEGIAAAFEGGKIPELPEALATPLAAFIKSRLDSDLGLAVKTGNAEAAKKAAAIVADIKAPSAKRAALVTALAESGSKEAVPAFLKVLSGPGDIGLKKAVLPVAARFEEKRLAEAVIKGYEGRYAGDATLRDAAHRMLASRKEWVGYFLNEVDQWHIKSEQVSPDIVRQMLSYGDKELAARIEKHWPQKNSTLSDAQKQAEMERIKTALRGGGTGNLEKGKLLFTQRCAICHTLFNEGGKVGPDLTGYERTNPEFWLTSTIAPSMEIREGFGAYVAKIKGGQVLMGILDKQDAGGISLRDIAGQRHTARAEDVESLEASPISLMPEGLLAGLSDADLRDLFAWLMKP</sequence>
<dbReference type="GO" id="GO:0009055">
    <property type="term" value="F:electron transfer activity"/>
    <property type="evidence" value="ECO:0007669"/>
    <property type="project" value="InterPro"/>
</dbReference>
<dbReference type="Pfam" id="PF00034">
    <property type="entry name" value="Cytochrom_C"/>
    <property type="match status" value="1"/>
</dbReference>
<dbReference type="InterPro" id="IPR011989">
    <property type="entry name" value="ARM-like"/>
</dbReference>
<evidence type="ECO:0000256" key="4">
    <source>
        <dbReference type="PROSITE-ProRule" id="PRU00433"/>
    </source>
</evidence>
<evidence type="ECO:0000256" key="2">
    <source>
        <dbReference type="ARBA" id="ARBA00022723"/>
    </source>
</evidence>
<dbReference type="PANTHER" id="PTHR33546:SF1">
    <property type="entry name" value="LARGE, MULTIFUNCTIONAL SECRETED PROTEIN"/>
    <property type="match status" value="1"/>
</dbReference>
<keyword evidence="1 4" id="KW-0349">Heme</keyword>
<dbReference type="GO" id="GO:0046872">
    <property type="term" value="F:metal ion binding"/>
    <property type="evidence" value="ECO:0007669"/>
    <property type="project" value="UniProtKB-KW"/>
</dbReference>
<organism evidence="7 8">
    <name type="scientific">Roseimicrobium gellanilyticum</name>
    <dbReference type="NCBI Taxonomy" id="748857"/>
    <lineage>
        <taxon>Bacteria</taxon>
        <taxon>Pseudomonadati</taxon>
        <taxon>Verrucomicrobiota</taxon>
        <taxon>Verrucomicrobiia</taxon>
        <taxon>Verrucomicrobiales</taxon>
        <taxon>Verrucomicrobiaceae</taxon>
        <taxon>Roseimicrobium</taxon>
    </lineage>
</organism>
<dbReference type="SUPFAM" id="SSF46626">
    <property type="entry name" value="Cytochrome c"/>
    <property type="match status" value="1"/>
</dbReference>
<dbReference type="InterPro" id="IPR013427">
    <property type="entry name" value="Haem-bd_dom_put"/>
</dbReference>
<keyword evidence="2 4" id="KW-0479">Metal-binding</keyword>
<dbReference type="SUPFAM" id="SSF50952">
    <property type="entry name" value="Soluble quinoprotein glucose dehydrogenase"/>
    <property type="match status" value="1"/>
</dbReference>
<gene>
    <name evidence="7" type="ORF">DES53_103450</name>
</gene>
<feature type="signal peptide" evidence="5">
    <location>
        <begin position="1"/>
        <end position="20"/>
    </location>
</feature>
<dbReference type="Gene3D" id="2.120.10.30">
    <property type="entry name" value="TolB, C-terminal domain"/>
    <property type="match status" value="1"/>
</dbReference>
<keyword evidence="8" id="KW-1185">Reference proteome</keyword>
<proteinExistence type="predicted"/>
<dbReference type="Pfam" id="PF23500">
    <property type="entry name" value="DUF7133"/>
    <property type="match status" value="1"/>
</dbReference>
<feature type="chain" id="PRO_5016883137" evidence="5">
    <location>
        <begin position="21"/>
        <end position="1013"/>
    </location>
</feature>
<comment type="caution">
    <text evidence="7">The sequence shown here is derived from an EMBL/GenBank/DDBJ whole genome shotgun (WGS) entry which is preliminary data.</text>
</comment>
<evidence type="ECO:0000313" key="8">
    <source>
        <dbReference type="Proteomes" id="UP000253426"/>
    </source>
</evidence>
<dbReference type="InterPro" id="IPR016024">
    <property type="entry name" value="ARM-type_fold"/>
</dbReference>
<keyword evidence="3 4" id="KW-0408">Iron</keyword>
<dbReference type="PANTHER" id="PTHR33546">
    <property type="entry name" value="LARGE, MULTIFUNCTIONAL SECRETED PROTEIN-RELATED"/>
    <property type="match status" value="1"/>
</dbReference>
<protein>
    <submittedName>
        <fullName evidence="7">Putative membrane-bound dehydrogenase-like protein</fullName>
    </submittedName>
</protein>
<dbReference type="PROSITE" id="PS51007">
    <property type="entry name" value="CYTC"/>
    <property type="match status" value="1"/>
</dbReference>
<dbReference type="SUPFAM" id="SSF48371">
    <property type="entry name" value="ARM repeat"/>
    <property type="match status" value="1"/>
</dbReference>
<dbReference type="GO" id="GO:0020037">
    <property type="term" value="F:heme binding"/>
    <property type="evidence" value="ECO:0007669"/>
    <property type="project" value="InterPro"/>
</dbReference>
<dbReference type="Proteomes" id="UP000253426">
    <property type="component" value="Unassembled WGS sequence"/>
</dbReference>
<feature type="domain" description="Cytochrome c" evidence="6">
    <location>
        <begin position="881"/>
        <end position="1013"/>
    </location>
</feature>
<dbReference type="InterPro" id="IPR013428">
    <property type="entry name" value="Membrane-bound_put_N"/>
</dbReference>
<dbReference type="NCBIfam" id="TIGR02603">
    <property type="entry name" value="CxxCH_TIGR02603"/>
    <property type="match status" value="1"/>
</dbReference>
<evidence type="ECO:0000256" key="5">
    <source>
        <dbReference type="SAM" id="SignalP"/>
    </source>
</evidence>
<evidence type="ECO:0000313" key="7">
    <source>
        <dbReference type="EMBL" id="RBP45450.1"/>
    </source>
</evidence>
<keyword evidence="5" id="KW-0732">Signal</keyword>
<dbReference type="InterPro" id="IPR055557">
    <property type="entry name" value="DUF7133"/>
</dbReference>
<evidence type="ECO:0000256" key="3">
    <source>
        <dbReference type="ARBA" id="ARBA00023004"/>
    </source>
</evidence>
<dbReference type="InterPro" id="IPR011041">
    <property type="entry name" value="Quinoprot_gluc/sorb_DH_b-prop"/>
</dbReference>
<evidence type="ECO:0000259" key="6">
    <source>
        <dbReference type="PROSITE" id="PS51007"/>
    </source>
</evidence>
<dbReference type="AlphaFoldDB" id="A0A366HPL0"/>
<dbReference type="RefSeq" id="WP_113958573.1">
    <property type="nucleotide sequence ID" value="NZ_QNRR01000003.1"/>
</dbReference>